<dbReference type="InterPro" id="IPR002885">
    <property type="entry name" value="PPR_rpt"/>
</dbReference>
<evidence type="ECO:0000256" key="1">
    <source>
        <dbReference type="ARBA" id="ARBA00007626"/>
    </source>
</evidence>
<feature type="repeat" description="PPR" evidence="3">
    <location>
        <begin position="294"/>
        <end position="328"/>
    </location>
</feature>
<proteinExistence type="inferred from homology"/>
<dbReference type="Pfam" id="PF12854">
    <property type="entry name" value="PPR_1"/>
    <property type="match status" value="1"/>
</dbReference>
<keyword evidence="5" id="KW-1185">Reference proteome</keyword>
<feature type="repeat" description="PPR" evidence="3">
    <location>
        <begin position="434"/>
        <end position="468"/>
    </location>
</feature>
<reference evidence="4" key="1">
    <citation type="submission" date="2022-07" db="EMBL/GenBank/DDBJ databases">
        <authorList>
            <person name="Macas J."/>
            <person name="Novak P."/>
            <person name="Neumann P."/>
        </authorList>
    </citation>
    <scope>NUCLEOTIDE SEQUENCE</scope>
</reference>
<evidence type="ECO:0000256" key="3">
    <source>
        <dbReference type="PROSITE-ProRule" id="PRU00708"/>
    </source>
</evidence>
<dbReference type="SUPFAM" id="SSF48452">
    <property type="entry name" value="TPR-like"/>
    <property type="match status" value="1"/>
</dbReference>
<organism evidence="4 5">
    <name type="scientific">Cuscuta europaea</name>
    <name type="common">European dodder</name>
    <dbReference type="NCBI Taxonomy" id="41803"/>
    <lineage>
        <taxon>Eukaryota</taxon>
        <taxon>Viridiplantae</taxon>
        <taxon>Streptophyta</taxon>
        <taxon>Embryophyta</taxon>
        <taxon>Tracheophyta</taxon>
        <taxon>Spermatophyta</taxon>
        <taxon>Magnoliopsida</taxon>
        <taxon>eudicotyledons</taxon>
        <taxon>Gunneridae</taxon>
        <taxon>Pentapetalae</taxon>
        <taxon>asterids</taxon>
        <taxon>lamiids</taxon>
        <taxon>Solanales</taxon>
        <taxon>Convolvulaceae</taxon>
        <taxon>Cuscuteae</taxon>
        <taxon>Cuscuta</taxon>
        <taxon>Cuscuta subgen. Cuscuta</taxon>
    </lineage>
</organism>
<dbReference type="InterPro" id="IPR011990">
    <property type="entry name" value="TPR-like_helical_dom_sf"/>
</dbReference>
<dbReference type="PANTHER" id="PTHR47447:SF7">
    <property type="entry name" value="PENTATRICOPEPTIDE REPEAT-CONTAINING PROTEIN"/>
    <property type="match status" value="1"/>
</dbReference>
<dbReference type="Pfam" id="PF13812">
    <property type="entry name" value="PPR_3"/>
    <property type="match status" value="1"/>
</dbReference>
<feature type="repeat" description="PPR" evidence="3">
    <location>
        <begin position="329"/>
        <end position="363"/>
    </location>
</feature>
<sequence>MTIVAGLAMHDLSIAIHVCSFPPSTLPHHRVGIIIPCNRYTKLRTRFIALAFPATCSLKGVLRRTAEQTSSPRTTPYRRKQPPAVLDRSVDMNELSLSIGETTNERELHALMSPYKSRELSARFMLTLISRESDWQRCLALLDWIHEEALYTPSVFAYNVVLRNVLRAKQWRLAAGLFDEMRQRGLSPDKYTYSTLITHFGKEGLFDDALSWLQKMEHDHVTGDLVLYSNLMELSRKLSDYPKAISIFSKLKSSGITPDLVAYNTMINVFGKARLFREASLLLNEMMSNGITPDTVSYSTLMSIYMENRKVLEALSVFSEMKKANCPLDLTTCNIMIDVYGQLDMAKEADSLFWSMRKIGIAPNVITYNTLLRVYGDAELFGEAIHLFRLMQKKNIHQNVVTYNTMIKIYGKTREHEKANNLVKEMETKGIKPDTITFATMIHIWSKAGKLDRVAILFQKLRSSGVEFDQVLYQTIIVAYERAGLVAHANRLLQELKRPDNIPRETAIMALAGAGRLEEAMWVFRRMIDAREVKNIEIFECMIDLFSRNRRYKNVIDVYRNLRESGFSPDSNMVVMVLDAYGKLGEFEKAECLYRKMNEEEERVLSDDVHFQMLSVYGARGDFEMVETLFERLEIDPRVNKRDLHQVFAGIYERANRVEDASRLVNRMSDMKVLLS</sequence>
<dbReference type="Proteomes" id="UP001152484">
    <property type="component" value="Unassembled WGS sequence"/>
</dbReference>
<dbReference type="GO" id="GO:0009570">
    <property type="term" value="C:chloroplast stroma"/>
    <property type="evidence" value="ECO:0007669"/>
    <property type="project" value="TreeGrafter"/>
</dbReference>
<dbReference type="Pfam" id="PF01535">
    <property type="entry name" value="PPR"/>
    <property type="match status" value="3"/>
</dbReference>
<protein>
    <recommendedName>
        <fullName evidence="6">Pentatricopeptide repeat-containing protein</fullName>
    </recommendedName>
</protein>
<dbReference type="AlphaFoldDB" id="A0A9P0Z1T9"/>
<comment type="similarity">
    <text evidence="1">Belongs to the PPR family. P subfamily.</text>
</comment>
<dbReference type="FunFam" id="1.25.40.10:FF:000770">
    <property type="entry name" value="pentatricopeptide repeat-containing protein At5g39980, chloroplastic"/>
    <property type="match status" value="1"/>
</dbReference>
<dbReference type="GO" id="GO:0045727">
    <property type="term" value="P:positive regulation of translation"/>
    <property type="evidence" value="ECO:0007669"/>
    <property type="project" value="TreeGrafter"/>
</dbReference>
<dbReference type="Gene3D" id="1.25.40.10">
    <property type="entry name" value="Tetratricopeptide repeat domain"/>
    <property type="match status" value="4"/>
</dbReference>
<dbReference type="OrthoDB" id="185373at2759"/>
<feature type="repeat" description="PPR" evidence="3">
    <location>
        <begin position="259"/>
        <end position="293"/>
    </location>
</feature>
<dbReference type="GO" id="GO:0042134">
    <property type="term" value="F:rRNA primary transcript binding"/>
    <property type="evidence" value="ECO:0007669"/>
    <property type="project" value="TreeGrafter"/>
</dbReference>
<feature type="repeat" description="PPR" evidence="3">
    <location>
        <begin position="224"/>
        <end position="258"/>
    </location>
</feature>
<name>A0A9P0Z1T9_CUSEU</name>
<feature type="repeat" description="PPR" evidence="3">
    <location>
        <begin position="399"/>
        <end position="433"/>
    </location>
</feature>
<accession>A0A9P0Z1T9</accession>
<evidence type="ECO:0000313" key="4">
    <source>
        <dbReference type="EMBL" id="CAH9083461.1"/>
    </source>
</evidence>
<dbReference type="GO" id="GO:0003729">
    <property type="term" value="F:mRNA binding"/>
    <property type="evidence" value="ECO:0007669"/>
    <property type="project" value="TreeGrafter"/>
</dbReference>
<evidence type="ECO:0000256" key="2">
    <source>
        <dbReference type="ARBA" id="ARBA00022737"/>
    </source>
</evidence>
<gene>
    <name evidence="4" type="ORF">CEURO_LOCUS8587</name>
</gene>
<feature type="repeat" description="PPR" evidence="3">
    <location>
        <begin position="154"/>
        <end position="188"/>
    </location>
</feature>
<dbReference type="Pfam" id="PF13041">
    <property type="entry name" value="PPR_2"/>
    <property type="match status" value="3"/>
</dbReference>
<dbReference type="PROSITE" id="PS51375">
    <property type="entry name" value="PPR"/>
    <property type="match status" value="10"/>
</dbReference>
<dbReference type="PANTHER" id="PTHR47447">
    <property type="entry name" value="OS03G0856100 PROTEIN"/>
    <property type="match status" value="1"/>
</dbReference>
<dbReference type="NCBIfam" id="TIGR00756">
    <property type="entry name" value="PPR"/>
    <property type="match status" value="9"/>
</dbReference>
<feature type="repeat" description="PPR" evidence="3">
    <location>
        <begin position="189"/>
        <end position="223"/>
    </location>
</feature>
<evidence type="ECO:0008006" key="6">
    <source>
        <dbReference type="Google" id="ProtNLM"/>
    </source>
</evidence>
<keyword evidence="2" id="KW-0677">Repeat</keyword>
<feature type="repeat" description="PPR" evidence="3">
    <location>
        <begin position="535"/>
        <end position="569"/>
    </location>
</feature>
<dbReference type="EMBL" id="CAMAPE010000017">
    <property type="protein sequence ID" value="CAH9083461.1"/>
    <property type="molecule type" value="Genomic_DNA"/>
</dbReference>
<feature type="repeat" description="PPR" evidence="3">
    <location>
        <begin position="364"/>
        <end position="398"/>
    </location>
</feature>
<evidence type="ECO:0000313" key="5">
    <source>
        <dbReference type="Proteomes" id="UP001152484"/>
    </source>
</evidence>
<comment type="caution">
    <text evidence="4">The sequence shown here is derived from an EMBL/GenBank/DDBJ whole genome shotgun (WGS) entry which is preliminary data.</text>
</comment>